<feature type="chain" id="PRO_5005656362" evidence="2">
    <location>
        <begin position="18"/>
        <end position="424"/>
    </location>
</feature>
<protein>
    <submittedName>
        <fullName evidence="4">Fork-head domain-containing protein</fullName>
    </submittedName>
</protein>
<feature type="region of interest" description="Disordered" evidence="1">
    <location>
        <begin position="404"/>
        <end position="424"/>
    </location>
</feature>
<organism evidence="3 4">
    <name type="scientific">Ascaris lumbricoides</name>
    <name type="common">Giant roundworm</name>
    <dbReference type="NCBI Taxonomy" id="6252"/>
    <lineage>
        <taxon>Eukaryota</taxon>
        <taxon>Metazoa</taxon>
        <taxon>Ecdysozoa</taxon>
        <taxon>Nematoda</taxon>
        <taxon>Chromadorea</taxon>
        <taxon>Rhabditida</taxon>
        <taxon>Spirurina</taxon>
        <taxon>Ascaridomorpha</taxon>
        <taxon>Ascaridoidea</taxon>
        <taxon>Ascarididae</taxon>
        <taxon>Ascaris</taxon>
    </lineage>
</organism>
<evidence type="ECO:0000256" key="2">
    <source>
        <dbReference type="SAM" id="SignalP"/>
    </source>
</evidence>
<keyword evidence="3" id="KW-1185">Reference proteome</keyword>
<evidence type="ECO:0000256" key="1">
    <source>
        <dbReference type="SAM" id="MobiDB-lite"/>
    </source>
</evidence>
<accession>A0A0M3HTG1</accession>
<feature type="region of interest" description="Disordered" evidence="1">
    <location>
        <begin position="199"/>
        <end position="244"/>
    </location>
</feature>
<sequence length="424" mass="47149">MALLITILHIALWPTSSFKHQKITLKLFECSLRIEVERFTYENEAIASGDRTMGREEFEVSEGIVASQSALLVHSCQLMSSTSTAALCTAQETAPGLFNRCERSACSRNVGVLRRDVMPSSPLIAPTLSYPSNAERVVDHDPLAMTSESKHSELFSILGEDSELRRLRTEDNAEKSSNLPSKINLNNSRDSIAISLGSHQKRFQGRAKSKKMPRKKNLPDVASTSSSEYFSGCPDTNSQASANSSSYRKTGVHYYHPYNKPSIYESSPKLVHKKCNLRSTAPVLYDLLSDECEAENRDRSNTIPYTSTLATELCRSVDLYLNPLPLPLPLISTSTLPLLAPHDQRPIAYFNNFMQQSMLMNSAPMNLLKMVQPTNSASHWPAAPAPSQSPWNNQLCKQAENLPAEPEVFVPDRNAVDPENAYPR</sequence>
<dbReference type="Proteomes" id="UP000036681">
    <property type="component" value="Unplaced"/>
</dbReference>
<reference evidence="4" key="1">
    <citation type="submission" date="2017-02" db="UniProtKB">
        <authorList>
            <consortium name="WormBaseParasite"/>
        </authorList>
    </citation>
    <scope>IDENTIFICATION</scope>
</reference>
<name>A0A0M3HTG1_ASCLU</name>
<keyword evidence="2" id="KW-0732">Signal</keyword>
<dbReference type="AlphaFoldDB" id="A0A0M3HTG1"/>
<proteinExistence type="predicted"/>
<feature type="signal peptide" evidence="2">
    <location>
        <begin position="1"/>
        <end position="17"/>
    </location>
</feature>
<evidence type="ECO:0000313" key="3">
    <source>
        <dbReference type="Proteomes" id="UP000036681"/>
    </source>
</evidence>
<feature type="compositionally biased region" description="Basic residues" evidence="1">
    <location>
        <begin position="199"/>
        <end position="216"/>
    </location>
</feature>
<dbReference type="WBParaSite" id="ALUE_0000592301-mRNA-1">
    <property type="protein sequence ID" value="ALUE_0000592301-mRNA-1"/>
    <property type="gene ID" value="ALUE_0000592301"/>
</dbReference>
<evidence type="ECO:0000313" key="4">
    <source>
        <dbReference type="WBParaSite" id="ALUE_0000592301-mRNA-1"/>
    </source>
</evidence>
<feature type="compositionally biased region" description="Polar residues" evidence="1">
    <location>
        <begin position="222"/>
        <end position="244"/>
    </location>
</feature>